<dbReference type="AlphaFoldDB" id="A0A811UIR9"/>
<feature type="non-terminal residue" evidence="1">
    <location>
        <position position="118"/>
    </location>
</feature>
<accession>A0A811UIR9</accession>
<organism evidence="1 2">
    <name type="scientific">Ceratitis capitata</name>
    <name type="common">Mediterranean fruit fly</name>
    <name type="synonym">Tephritis capitata</name>
    <dbReference type="NCBI Taxonomy" id="7213"/>
    <lineage>
        <taxon>Eukaryota</taxon>
        <taxon>Metazoa</taxon>
        <taxon>Ecdysozoa</taxon>
        <taxon>Arthropoda</taxon>
        <taxon>Hexapoda</taxon>
        <taxon>Insecta</taxon>
        <taxon>Pterygota</taxon>
        <taxon>Neoptera</taxon>
        <taxon>Endopterygota</taxon>
        <taxon>Diptera</taxon>
        <taxon>Brachycera</taxon>
        <taxon>Muscomorpha</taxon>
        <taxon>Tephritoidea</taxon>
        <taxon>Tephritidae</taxon>
        <taxon>Ceratitis</taxon>
        <taxon>Ceratitis</taxon>
    </lineage>
</organism>
<name>A0A811UIR9_CERCA</name>
<evidence type="ECO:0000313" key="2">
    <source>
        <dbReference type="Proteomes" id="UP000606786"/>
    </source>
</evidence>
<dbReference type="Proteomes" id="UP000606786">
    <property type="component" value="Unassembled WGS sequence"/>
</dbReference>
<reference evidence="1" key="1">
    <citation type="submission" date="2020-11" db="EMBL/GenBank/DDBJ databases">
        <authorList>
            <person name="Whitehead M."/>
        </authorList>
    </citation>
    <scope>NUCLEOTIDE SEQUENCE</scope>
    <source>
        <strain evidence="1">EGII</strain>
    </source>
</reference>
<sequence length="118" mass="12851">MRRFVPFRAEFMYAALKAAQSSCRAVKSSRVQQRHCQLPFDCRARVSSRLIEVSQLAGGSLARWLAGCLSSRTDGCSVDRSVGGRWFGPPLNVVSSTNVAYSRPVTPPIAAAGHQLLL</sequence>
<gene>
    <name evidence="1" type="ORF">CCAP1982_LOCUS7281</name>
</gene>
<evidence type="ECO:0000313" key="1">
    <source>
        <dbReference type="EMBL" id="CAD6998724.1"/>
    </source>
</evidence>
<comment type="caution">
    <text evidence="1">The sequence shown here is derived from an EMBL/GenBank/DDBJ whole genome shotgun (WGS) entry which is preliminary data.</text>
</comment>
<dbReference type="EMBL" id="CAJHJT010000012">
    <property type="protein sequence ID" value="CAD6998724.1"/>
    <property type="molecule type" value="Genomic_DNA"/>
</dbReference>
<protein>
    <submittedName>
        <fullName evidence="1">(Mediterranean fruit fly) hypothetical protein</fullName>
    </submittedName>
</protein>
<keyword evidence="2" id="KW-1185">Reference proteome</keyword>
<proteinExistence type="predicted"/>